<protein>
    <submittedName>
        <fullName evidence="7">Uncharacterized protein</fullName>
    </submittedName>
</protein>
<feature type="region of interest" description="Disordered" evidence="6">
    <location>
        <begin position="1"/>
        <end position="42"/>
    </location>
</feature>
<dbReference type="HOGENOM" id="CLU_102305_0_0_1"/>
<keyword evidence="8" id="KW-1185">Reference proteome</keyword>
<dbReference type="Pfam" id="PF06179">
    <property type="entry name" value="Med22"/>
    <property type="match status" value="1"/>
</dbReference>
<evidence type="ECO:0000256" key="5">
    <source>
        <dbReference type="ARBA" id="ARBA00023242"/>
    </source>
</evidence>
<evidence type="ECO:0000256" key="4">
    <source>
        <dbReference type="ARBA" id="ARBA00023163"/>
    </source>
</evidence>
<dbReference type="PANTHER" id="PTHR12434:SF6">
    <property type="entry name" value="MEDIATOR OF RNA POLYMERASE II TRANSCRIPTION SUBUNIT 22"/>
    <property type="match status" value="1"/>
</dbReference>
<keyword evidence="4" id="KW-0804">Transcription</keyword>
<dbReference type="EMBL" id="GL883090">
    <property type="protein sequence ID" value="EGG13161.1"/>
    <property type="molecule type" value="Genomic_DNA"/>
</dbReference>
<feature type="region of interest" description="Disordered" evidence="6">
    <location>
        <begin position="162"/>
        <end position="181"/>
    </location>
</feature>
<dbReference type="STRING" id="747676.F4R3I7"/>
<reference evidence="8" key="1">
    <citation type="journal article" date="2011" name="Proc. Natl. Acad. Sci. U.S.A.">
        <title>Obligate biotrophy features unraveled by the genomic analysis of rust fungi.</title>
        <authorList>
            <person name="Duplessis S."/>
            <person name="Cuomo C.A."/>
            <person name="Lin Y.-C."/>
            <person name="Aerts A."/>
            <person name="Tisserant E."/>
            <person name="Veneault-Fourrey C."/>
            <person name="Joly D.L."/>
            <person name="Hacquard S."/>
            <person name="Amselem J."/>
            <person name="Cantarel B.L."/>
            <person name="Chiu R."/>
            <person name="Coutinho P.M."/>
            <person name="Feau N."/>
            <person name="Field M."/>
            <person name="Frey P."/>
            <person name="Gelhaye E."/>
            <person name="Goldberg J."/>
            <person name="Grabherr M.G."/>
            <person name="Kodira C.D."/>
            <person name="Kohler A."/>
            <person name="Kuees U."/>
            <person name="Lindquist E.A."/>
            <person name="Lucas S.M."/>
            <person name="Mago R."/>
            <person name="Mauceli E."/>
            <person name="Morin E."/>
            <person name="Murat C."/>
            <person name="Pangilinan J.L."/>
            <person name="Park R."/>
            <person name="Pearson M."/>
            <person name="Quesneville H."/>
            <person name="Rouhier N."/>
            <person name="Sakthikumar S."/>
            <person name="Salamov A.A."/>
            <person name="Schmutz J."/>
            <person name="Selles B."/>
            <person name="Shapiro H."/>
            <person name="Tanguay P."/>
            <person name="Tuskan G.A."/>
            <person name="Henrissat B."/>
            <person name="Van de Peer Y."/>
            <person name="Rouze P."/>
            <person name="Ellis J.G."/>
            <person name="Dodds P.N."/>
            <person name="Schein J.E."/>
            <person name="Zhong S."/>
            <person name="Hamelin R.C."/>
            <person name="Grigoriev I.V."/>
            <person name="Szabo L.J."/>
            <person name="Martin F."/>
        </authorList>
    </citation>
    <scope>NUCLEOTIDE SEQUENCE [LARGE SCALE GENOMIC DNA]</scope>
    <source>
        <strain evidence="8">98AG31 / pathotype 3-4-7</strain>
    </source>
</reference>
<sequence length="181" mass="20468">MSIPEKELSGFQTDVRRRTNLSTTTNALKSTAEGPNEGMSMSSHDFLRTVEDEMNRIVDRDVETLVEGMEEIIDLSMVGPVDKLRSLQDSLAIELRSETLVRSCTSLLSLSHSMKMMWLLGDEAHSRNIRDKKVLSLTNEIQDIKTEVARLMEMMKLEPKLVPNSPVSDDKMDFTMKSSSE</sequence>
<dbReference type="GeneID" id="18931523"/>
<dbReference type="Proteomes" id="UP000001072">
    <property type="component" value="Unassembled WGS sequence"/>
</dbReference>
<evidence type="ECO:0000256" key="1">
    <source>
        <dbReference type="ARBA" id="ARBA00004123"/>
    </source>
</evidence>
<evidence type="ECO:0000256" key="6">
    <source>
        <dbReference type="SAM" id="MobiDB-lite"/>
    </source>
</evidence>
<dbReference type="AlphaFoldDB" id="F4R3I7"/>
<evidence type="ECO:0000313" key="7">
    <source>
        <dbReference type="EMBL" id="EGG13161.1"/>
    </source>
</evidence>
<dbReference type="InParanoid" id="F4R3I7"/>
<comment type="subcellular location">
    <subcellularLocation>
        <location evidence="1">Nucleus</location>
    </subcellularLocation>
</comment>
<dbReference type="GO" id="GO:0003712">
    <property type="term" value="F:transcription coregulator activity"/>
    <property type="evidence" value="ECO:0007669"/>
    <property type="project" value="InterPro"/>
</dbReference>
<dbReference type="OrthoDB" id="203279at2759"/>
<keyword evidence="3" id="KW-0805">Transcription regulation</keyword>
<gene>
    <name evidence="7" type="ORF">MELLADRAFT_70410</name>
</gene>
<dbReference type="RefSeq" id="XP_007404099.1">
    <property type="nucleotide sequence ID" value="XM_007404037.1"/>
</dbReference>
<keyword evidence="5" id="KW-0539">Nucleus</keyword>
<comment type="similarity">
    <text evidence="2">Belongs to the Mediator complex subunit 22 family.</text>
</comment>
<feature type="compositionally biased region" description="Polar residues" evidence="6">
    <location>
        <begin position="20"/>
        <end position="29"/>
    </location>
</feature>
<dbReference type="PANTHER" id="PTHR12434">
    <property type="entry name" value="MEDIATOR OF RNA POLYMERASE II TRANSCRIPTION SUBUNIT 22"/>
    <property type="match status" value="1"/>
</dbReference>
<proteinExistence type="inferred from homology"/>
<organism evidence="8">
    <name type="scientific">Melampsora larici-populina (strain 98AG31 / pathotype 3-4-7)</name>
    <name type="common">Poplar leaf rust fungus</name>
    <dbReference type="NCBI Taxonomy" id="747676"/>
    <lineage>
        <taxon>Eukaryota</taxon>
        <taxon>Fungi</taxon>
        <taxon>Dikarya</taxon>
        <taxon>Basidiomycota</taxon>
        <taxon>Pucciniomycotina</taxon>
        <taxon>Pucciniomycetes</taxon>
        <taxon>Pucciniales</taxon>
        <taxon>Melampsoraceae</taxon>
        <taxon>Melampsora</taxon>
    </lineage>
</organism>
<dbReference type="KEGG" id="mlr:MELLADRAFT_70410"/>
<dbReference type="VEuPathDB" id="FungiDB:MELLADRAFT_70410"/>
<evidence type="ECO:0000256" key="2">
    <source>
        <dbReference type="ARBA" id="ARBA00005942"/>
    </source>
</evidence>
<accession>F4R3I7</accession>
<name>F4R3I7_MELLP</name>
<evidence type="ECO:0000256" key="3">
    <source>
        <dbReference type="ARBA" id="ARBA00023015"/>
    </source>
</evidence>
<dbReference type="eggNOG" id="ENOG502SF5N">
    <property type="taxonomic scope" value="Eukaryota"/>
</dbReference>
<dbReference type="InterPro" id="IPR009332">
    <property type="entry name" value="Med22"/>
</dbReference>
<feature type="compositionally biased region" description="Basic and acidic residues" evidence="6">
    <location>
        <begin position="168"/>
        <end position="181"/>
    </location>
</feature>
<evidence type="ECO:0000313" key="8">
    <source>
        <dbReference type="Proteomes" id="UP000001072"/>
    </source>
</evidence>
<dbReference type="GO" id="GO:0016592">
    <property type="term" value="C:mediator complex"/>
    <property type="evidence" value="ECO:0007669"/>
    <property type="project" value="InterPro"/>
</dbReference>
<dbReference type="GO" id="GO:0006357">
    <property type="term" value="P:regulation of transcription by RNA polymerase II"/>
    <property type="evidence" value="ECO:0007669"/>
    <property type="project" value="InterPro"/>
</dbReference>